<feature type="domain" description="Organic solvent tolerance-like N-terminal" evidence="4">
    <location>
        <begin position="46"/>
        <end position="174"/>
    </location>
</feature>
<dbReference type="GO" id="GO:0009279">
    <property type="term" value="C:cell outer membrane"/>
    <property type="evidence" value="ECO:0007669"/>
    <property type="project" value="TreeGrafter"/>
</dbReference>
<dbReference type="PANTHER" id="PTHR36504:SF1">
    <property type="entry name" value="LIPOPOLYSACCHARIDE EXPORT SYSTEM PROTEIN LPTA"/>
    <property type="match status" value="1"/>
</dbReference>
<feature type="region of interest" description="Disordered" evidence="2">
    <location>
        <begin position="193"/>
        <end position="219"/>
    </location>
</feature>
<dbReference type="OrthoDB" id="9811926at2"/>
<feature type="chain" id="PRO_5016700954" evidence="3">
    <location>
        <begin position="21"/>
        <end position="219"/>
    </location>
</feature>
<dbReference type="GO" id="GO:0017089">
    <property type="term" value="F:glycolipid transfer activity"/>
    <property type="evidence" value="ECO:0007669"/>
    <property type="project" value="TreeGrafter"/>
</dbReference>
<sequence>MMLRALILLLSLSAAGAALAQPQSQASKGPPNALQGFSQNRDQPVHIEAATLEVRDKEKVATFTGDVRVKQGDTGLRCKRLIVFYEQDNATDGSKATDNKTMTAATPGPNGEQRIKRLEAHGQVVVTQKEQTATGELGIFDMKTNTVTLTGNVIMTQGQNVLRGEKLVVDMATGVSRVESGKGNGGRVQGLFLPGSTDIKPGATPGQQPARPAPGRNTN</sequence>
<evidence type="ECO:0000256" key="3">
    <source>
        <dbReference type="SAM" id="SignalP"/>
    </source>
</evidence>
<proteinExistence type="predicted"/>
<keyword evidence="6" id="KW-1185">Reference proteome</keyword>
<dbReference type="InterPro" id="IPR052037">
    <property type="entry name" value="LPS_export_LptA"/>
</dbReference>
<dbReference type="EMBL" id="CP031417">
    <property type="protein sequence ID" value="AXK82334.1"/>
    <property type="molecule type" value="Genomic_DNA"/>
</dbReference>
<gene>
    <name evidence="5" type="ORF">DW352_18520</name>
</gene>
<feature type="region of interest" description="Disordered" evidence="2">
    <location>
        <begin position="92"/>
        <end position="111"/>
    </location>
</feature>
<evidence type="ECO:0000256" key="2">
    <source>
        <dbReference type="SAM" id="MobiDB-lite"/>
    </source>
</evidence>
<name>A0A345ZZI7_9HYPH</name>
<dbReference type="Pfam" id="PF03968">
    <property type="entry name" value="LptD_N"/>
    <property type="match status" value="1"/>
</dbReference>
<evidence type="ECO:0000313" key="5">
    <source>
        <dbReference type="EMBL" id="AXK82334.1"/>
    </source>
</evidence>
<reference evidence="5 6" key="1">
    <citation type="submission" date="2018-07" db="EMBL/GenBank/DDBJ databases">
        <authorList>
            <person name="Quirk P.G."/>
            <person name="Krulwich T.A."/>
        </authorList>
    </citation>
    <scope>NUCLEOTIDE SEQUENCE [LARGE SCALE GENOMIC DNA]</scope>
    <source>
        <strain evidence="5 6">CC-BB4</strain>
    </source>
</reference>
<dbReference type="GO" id="GO:0015920">
    <property type="term" value="P:lipopolysaccharide transport"/>
    <property type="evidence" value="ECO:0007669"/>
    <property type="project" value="TreeGrafter"/>
</dbReference>
<evidence type="ECO:0000256" key="1">
    <source>
        <dbReference type="ARBA" id="ARBA00022729"/>
    </source>
</evidence>
<dbReference type="PANTHER" id="PTHR36504">
    <property type="entry name" value="LIPOPOLYSACCHARIDE EXPORT SYSTEM PROTEIN LPTA"/>
    <property type="match status" value="1"/>
</dbReference>
<dbReference type="InterPro" id="IPR005653">
    <property type="entry name" value="OstA-like_N"/>
</dbReference>
<protein>
    <submittedName>
        <fullName evidence="5">LPS ABC transporter substrate-binding protein LptA</fullName>
    </submittedName>
</protein>
<dbReference type="AlphaFoldDB" id="A0A345ZZI7"/>
<dbReference type="Proteomes" id="UP000254889">
    <property type="component" value="Chromosome"/>
</dbReference>
<feature type="compositionally biased region" description="Polar residues" evidence="2">
    <location>
        <begin position="92"/>
        <end position="104"/>
    </location>
</feature>
<dbReference type="GO" id="GO:0030288">
    <property type="term" value="C:outer membrane-bounded periplasmic space"/>
    <property type="evidence" value="ECO:0007669"/>
    <property type="project" value="TreeGrafter"/>
</dbReference>
<accession>A0A345ZZI7</accession>
<feature type="signal peptide" evidence="3">
    <location>
        <begin position="1"/>
        <end position="20"/>
    </location>
</feature>
<keyword evidence="1 3" id="KW-0732">Signal</keyword>
<dbReference type="Gene3D" id="2.60.450.10">
    <property type="entry name" value="Lipopolysaccharide (LPS) transport protein A like domain"/>
    <property type="match status" value="1"/>
</dbReference>
<dbReference type="KEGG" id="ptaw:DW352_18520"/>
<evidence type="ECO:0000313" key="6">
    <source>
        <dbReference type="Proteomes" id="UP000254889"/>
    </source>
</evidence>
<organism evidence="5 6">
    <name type="scientific">Pseudolabrys taiwanensis</name>
    <dbReference type="NCBI Taxonomy" id="331696"/>
    <lineage>
        <taxon>Bacteria</taxon>
        <taxon>Pseudomonadati</taxon>
        <taxon>Pseudomonadota</taxon>
        <taxon>Alphaproteobacteria</taxon>
        <taxon>Hyphomicrobiales</taxon>
        <taxon>Xanthobacteraceae</taxon>
        <taxon>Pseudolabrys</taxon>
    </lineage>
</organism>
<evidence type="ECO:0000259" key="4">
    <source>
        <dbReference type="Pfam" id="PF03968"/>
    </source>
</evidence>